<dbReference type="EMBL" id="BRPK01000016">
    <property type="protein sequence ID" value="GLB44279.1"/>
    <property type="molecule type" value="Genomic_DNA"/>
</dbReference>
<feature type="compositionally biased region" description="Polar residues" evidence="1">
    <location>
        <begin position="435"/>
        <end position="451"/>
    </location>
</feature>
<evidence type="ECO:0000256" key="2">
    <source>
        <dbReference type="SAM" id="Phobius"/>
    </source>
</evidence>
<dbReference type="OrthoDB" id="3265715at2759"/>
<evidence type="ECO:0000313" key="4">
    <source>
        <dbReference type="EMBL" id="GLB44279.1"/>
    </source>
</evidence>
<evidence type="ECO:0000313" key="5">
    <source>
        <dbReference type="Proteomes" id="UP001063166"/>
    </source>
</evidence>
<feature type="compositionally biased region" description="Pro residues" evidence="1">
    <location>
        <begin position="389"/>
        <end position="407"/>
    </location>
</feature>
<feature type="region of interest" description="Disordered" evidence="1">
    <location>
        <begin position="322"/>
        <end position="451"/>
    </location>
</feature>
<organism evidence="4 5">
    <name type="scientific">Lyophyllum shimeji</name>
    <name type="common">Hon-shimeji</name>
    <name type="synonym">Tricholoma shimeji</name>
    <dbReference type="NCBI Taxonomy" id="47721"/>
    <lineage>
        <taxon>Eukaryota</taxon>
        <taxon>Fungi</taxon>
        <taxon>Dikarya</taxon>
        <taxon>Basidiomycota</taxon>
        <taxon>Agaricomycotina</taxon>
        <taxon>Agaricomycetes</taxon>
        <taxon>Agaricomycetidae</taxon>
        <taxon>Agaricales</taxon>
        <taxon>Tricholomatineae</taxon>
        <taxon>Lyophyllaceae</taxon>
        <taxon>Lyophyllum</taxon>
    </lineage>
</organism>
<keyword evidence="5" id="KW-1185">Reference proteome</keyword>
<protein>
    <submittedName>
        <fullName evidence="4">Uncharacterized protein</fullName>
    </submittedName>
</protein>
<feature type="transmembrane region" description="Helical" evidence="2">
    <location>
        <begin position="285"/>
        <end position="311"/>
    </location>
</feature>
<comment type="caution">
    <text evidence="4">The sequence shown here is derived from an EMBL/GenBank/DDBJ whole genome shotgun (WGS) entry which is preliminary data.</text>
</comment>
<feature type="region of interest" description="Disordered" evidence="1">
    <location>
        <begin position="84"/>
        <end position="135"/>
    </location>
</feature>
<accession>A0A9P3PZC7</accession>
<keyword evidence="2" id="KW-0812">Transmembrane</keyword>
<reference evidence="4" key="1">
    <citation type="submission" date="2022-07" db="EMBL/GenBank/DDBJ databases">
        <title>The genome of Lyophyllum shimeji provides insight into the initial evolution of ectomycorrhizal fungal genome.</title>
        <authorList>
            <person name="Kobayashi Y."/>
            <person name="Shibata T."/>
            <person name="Hirakawa H."/>
            <person name="Shigenobu S."/>
            <person name="Nishiyama T."/>
            <person name="Yamada A."/>
            <person name="Hasebe M."/>
            <person name="Kawaguchi M."/>
        </authorList>
    </citation>
    <scope>NUCLEOTIDE SEQUENCE</scope>
    <source>
        <strain evidence="4">AT787</strain>
    </source>
</reference>
<dbReference type="AlphaFoldDB" id="A0A9P3PZC7"/>
<feature type="compositionally biased region" description="Gly residues" evidence="1">
    <location>
        <begin position="103"/>
        <end position="116"/>
    </location>
</feature>
<evidence type="ECO:0000256" key="3">
    <source>
        <dbReference type="SAM" id="SignalP"/>
    </source>
</evidence>
<proteinExistence type="predicted"/>
<evidence type="ECO:0000256" key="1">
    <source>
        <dbReference type="SAM" id="MobiDB-lite"/>
    </source>
</evidence>
<name>A0A9P3PZC7_LYOSH</name>
<feature type="compositionally biased region" description="Basic and acidic residues" evidence="1">
    <location>
        <begin position="415"/>
        <end position="428"/>
    </location>
</feature>
<feature type="signal peptide" evidence="3">
    <location>
        <begin position="1"/>
        <end position="28"/>
    </location>
</feature>
<feature type="chain" id="PRO_5040372034" evidence="3">
    <location>
        <begin position="29"/>
        <end position="451"/>
    </location>
</feature>
<sequence>MTSLRSCRLLPRLHLIAFFYWTIHLALGGEVNVTVDDTDPSIVYQPPESWQASSTTCSMCLDSEVRDAYLGTYHNGTHVVPSVDADDAAGSTDEAEAANSGKGKSGNSGKGRGGPGPRQIRHARSSAYRRTDADDPGFLDTNVTVEFRFTGTAVYLYSIQPLGLPLLNTTPTAMNLTFNLDNTTHETFLHQGSDADTGYLSSVNVFSKFGLSDASHVLRVDVGPSSVFLFDYMIYTRSTPSTPLAQDLPMPSETINPSSFAPLLRGGVIEVDHLTFTRSTKRHNIATFAGAVGGSVGVLALISLCLAFSIIKRRRNYERRERLSHRESSLHTNGSDDSPPAAGPAPFVPRYFPGTHVPADPPPYVESLTSPGVHLARRSQDRSYADVPPASPPPPLDDYVLQPPPPFGVAIAFRPPREAAGDSTRPTEDTGATVHHSTGLTTPCSSQNPLS</sequence>
<dbReference type="Proteomes" id="UP001063166">
    <property type="component" value="Unassembled WGS sequence"/>
</dbReference>
<keyword evidence="2" id="KW-0472">Membrane</keyword>
<keyword evidence="2" id="KW-1133">Transmembrane helix</keyword>
<gene>
    <name evidence="4" type="ORF">LshimejAT787_1602090</name>
</gene>
<keyword evidence="3" id="KW-0732">Signal</keyword>